<organism evidence="2 3">
    <name type="scientific">Diploptera punctata</name>
    <name type="common">Pacific beetle cockroach</name>
    <dbReference type="NCBI Taxonomy" id="6984"/>
    <lineage>
        <taxon>Eukaryota</taxon>
        <taxon>Metazoa</taxon>
        <taxon>Ecdysozoa</taxon>
        <taxon>Arthropoda</taxon>
        <taxon>Hexapoda</taxon>
        <taxon>Insecta</taxon>
        <taxon>Pterygota</taxon>
        <taxon>Neoptera</taxon>
        <taxon>Polyneoptera</taxon>
        <taxon>Dictyoptera</taxon>
        <taxon>Blattodea</taxon>
        <taxon>Blaberoidea</taxon>
        <taxon>Blaberidae</taxon>
        <taxon>Diplopterinae</taxon>
        <taxon>Diploptera</taxon>
    </lineage>
</organism>
<proteinExistence type="predicted"/>
<protein>
    <submittedName>
        <fullName evidence="2">Uncharacterized protein</fullName>
    </submittedName>
</protein>
<dbReference type="EMBL" id="JASPKZ010002699">
    <property type="protein sequence ID" value="KAJ9595028.1"/>
    <property type="molecule type" value="Genomic_DNA"/>
</dbReference>
<feature type="compositionally biased region" description="Basic and acidic residues" evidence="1">
    <location>
        <begin position="137"/>
        <end position="158"/>
    </location>
</feature>
<evidence type="ECO:0000256" key="1">
    <source>
        <dbReference type="SAM" id="MobiDB-lite"/>
    </source>
</evidence>
<dbReference type="AlphaFoldDB" id="A0AAD8ABS0"/>
<feature type="region of interest" description="Disordered" evidence="1">
    <location>
        <begin position="104"/>
        <end position="166"/>
    </location>
</feature>
<reference evidence="2" key="2">
    <citation type="submission" date="2023-05" db="EMBL/GenBank/DDBJ databases">
        <authorList>
            <person name="Fouks B."/>
        </authorList>
    </citation>
    <scope>NUCLEOTIDE SEQUENCE</scope>
    <source>
        <strain evidence="2">Stay&amp;Tobe</strain>
        <tissue evidence="2">Testes</tissue>
    </source>
</reference>
<accession>A0AAD8ABS0</accession>
<feature type="non-terminal residue" evidence="2">
    <location>
        <position position="182"/>
    </location>
</feature>
<keyword evidence="3" id="KW-1185">Reference proteome</keyword>
<gene>
    <name evidence="2" type="ORF">L9F63_013694</name>
</gene>
<sequence>ATYTPYVVLCKQLIVCVEHWASIELACPPKRSAAMTPQTLTVNPSQVSCLPRVDPKPFSSVIPSQALALNVMPSQAFSVKPSLVSCPPKRSAVQPLLKCHTLPRVDPKPFSNKENGPGPKPKLPAHPMFYHRQRYVSPDRYKPVPPASDKKQPREDARNGNMKLPLERQLFKLQQWNKTKTV</sequence>
<comment type="caution">
    <text evidence="2">The sequence shown here is derived from an EMBL/GenBank/DDBJ whole genome shotgun (WGS) entry which is preliminary data.</text>
</comment>
<evidence type="ECO:0000313" key="2">
    <source>
        <dbReference type="EMBL" id="KAJ9595028.1"/>
    </source>
</evidence>
<name>A0AAD8ABS0_DIPPU</name>
<evidence type="ECO:0000313" key="3">
    <source>
        <dbReference type="Proteomes" id="UP001233999"/>
    </source>
</evidence>
<dbReference type="Proteomes" id="UP001233999">
    <property type="component" value="Unassembled WGS sequence"/>
</dbReference>
<reference evidence="2" key="1">
    <citation type="journal article" date="2023" name="IScience">
        <title>Live-bearing cockroach genome reveals convergent evolutionary mechanisms linked to viviparity in insects and beyond.</title>
        <authorList>
            <person name="Fouks B."/>
            <person name="Harrison M.C."/>
            <person name="Mikhailova A.A."/>
            <person name="Marchal E."/>
            <person name="English S."/>
            <person name="Carruthers M."/>
            <person name="Jennings E.C."/>
            <person name="Chiamaka E.L."/>
            <person name="Frigard R.A."/>
            <person name="Pippel M."/>
            <person name="Attardo G.M."/>
            <person name="Benoit J.B."/>
            <person name="Bornberg-Bauer E."/>
            <person name="Tobe S.S."/>
        </authorList>
    </citation>
    <scope>NUCLEOTIDE SEQUENCE</scope>
    <source>
        <strain evidence="2">Stay&amp;Tobe</strain>
    </source>
</reference>